<sequence>MLLSFLCSLLIGTMIGILPYMPSIRSAENFSPDILFMGLPIGIFLIHPLVLTLFNLIFVFLRPDDPQTAYSCWLCEILTLMCGFFYSVLLLSFSNITFSDWPVILRNSQVHTPIWTQGILSVILLSLIGIAGFAVLNLVSLSKMPPLLSVLSISAMYLGMAECVLWILQVFSPDLTRFYLCLLPFNCILIGIRTIRRKMAEWRSLQPVGTVRLQNRTLEWLNQRLLDSGRWPAAAFLLAWPLLGIALCVLILLCQRPDSIIRAWTETSDWNLSTRVSPQNVLYDEHYLCTAAAGGHPRIVKPLRMGIRHGHWVIVNRQLCIANAFEQILEEQMPHFHWIIRSFYDRYGFPVARLIRSPYAADAVYLLMKPLEWLFLAVLYAADVKPENRIALQYLPKMPEDFTPSASDR</sequence>
<gene>
    <name evidence="4" type="ORF">H9717_15290</name>
</gene>
<evidence type="ECO:0000259" key="2">
    <source>
        <dbReference type="Pfam" id="PF20394"/>
    </source>
</evidence>
<feature type="transmembrane region" description="Helical" evidence="1">
    <location>
        <begin position="73"/>
        <end position="94"/>
    </location>
</feature>
<dbReference type="Pfam" id="PF20394">
    <property type="entry name" value="DUF6688"/>
    <property type="match status" value="1"/>
</dbReference>
<proteinExistence type="predicted"/>
<dbReference type="EMBL" id="DWYY01000175">
    <property type="protein sequence ID" value="HJA94452.1"/>
    <property type="molecule type" value="Genomic_DNA"/>
</dbReference>
<feature type="transmembrane region" description="Helical" evidence="1">
    <location>
        <begin position="233"/>
        <end position="253"/>
    </location>
</feature>
<feature type="domain" description="DUF6688" evidence="2">
    <location>
        <begin position="41"/>
        <end position="281"/>
    </location>
</feature>
<keyword evidence="1" id="KW-0812">Transmembrane</keyword>
<evidence type="ECO:0000259" key="3">
    <source>
        <dbReference type="Pfam" id="PF23543"/>
    </source>
</evidence>
<feature type="transmembrane region" description="Helical" evidence="1">
    <location>
        <begin position="177"/>
        <end position="195"/>
    </location>
</feature>
<comment type="caution">
    <text evidence="4">The sequence shown here is derived from an EMBL/GenBank/DDBJ whole genome shotgun (WGS) entry which is preliminary data.</text>
</comment>
<feature type="transmembrane region" description="Helical" evidence="1">
    <location>
        <begin position="36"/>
        <end position="61"/>
    </location>
</feature>
<protein>
    <submittedName>
        <fullName evidence="4">Uncharacterized protein</fullName>
    </submittedName>
</protein>
<dbReference type="InterPro" id="IPR056491">
    <property type="entry name" value="DUF6688_C"/>
</dbReference>
<reference evidence="4" key="1">
    <citation type="journal article" date="2021" name="PeerJ">
        <title>Extensive microbial diversity within the chicken gut microbiome revealed by metagenomics and culture.</title>
        <authorList>
            <person name="Gilroy R."/>
            <person name="Ravi A."/>
            <person name="Getino M."/>
            <person name="Pursley I."/>
            <person name="Horton D.L."/>
            <person name="Alikhan N.F."/>
            <person name="Baker D."/>
            <person name="Gharbi K."/>
            <person name="Hall N."/>
            <person name="Watson M."/>
            <person name="Adriaenssens E.M."/>
            <person name="Foster-Nyarko E."/>
            <person name="Jarju S."/>
            <person name="Secka A."/>
            <person name="Antonio M."/>
            <person name="Oren A."/>
            <person name="Chaudhuri R.R."/>
            <person name="La Ragione R."/>
            <person name="Hildebrand F."/>
            <person name="Pallen M.J."/>
        </authorList>
    </citation>
    <scope>NUCLEOTIDE SEQUENCE</scope>
    <source>
        <strain evidence="4">CHK179-7159</strain>
    </source>
</reference>
<feature type="transmembrane region" description="Helical" evidence="1">
    <location>
        <begin position="148"/>
        <end position="171"/>
    </location>
</feature>
<feature type="transmembrane region" description="Helical" evidence="1">
    <location>
        <begin position="114"/>
        <end position="136"/>
    </location>
</feature>
<dbReference type="AlphaFoldDB" id="A0A9D2L0B2"/>
<feature type="domain" description="DUF6688" evidence="3">
    <location>
        <begin position="284"/>
        <end position="395"/>
    </location>
</feature>
<evidence type="ECO:0000256" key="1">
    <source>
        <dbReference type="SAM" id="Phobius"/>
    </source>
</evidence>
<dbReference type="InterPro" id="IPR046510">
    <property type="entry name" value="DUF6688_N"/>
</dbReference>
<dbReference type="Pfam" id="PF23543">
    <property type="entry name" value="DUF6688_C"/>
    <property type="match status" value="1"/>
</dbReference>
<evidence type="ECO:0000313" key="4">
    <source>
        <dbReference type="EMBL" id="HJA94452.1"/>
    </source>
</evidence>
<evidence type="ECO:0000313" key="5">
    <source>
        <dbReference type="Proteomes" id="UP000886858"/>
    </source>
</evidence>
<name>A0A9D2L0B2_9FIRM</name>
<keyword evidence="1" id="KW-0472">Membrane</keyword>
<reference evidence="4" key="2">
    <citation type="submission" date="2021-04" db="EMBL/GenBank/DDBJ databases">
        <authorList>
            <person name="Gilroy R."/>
        </authorList>
    </citation>
    <scope>NUCLEOTIDE SEQUENCE</scope>
    <source>
        <strain evidence="4">CHK179-7159</strain>
    </source>
</reference>
<organism evidence="4 5">
    <name type="scientific">Candidatus Eisenbergiella merdipullorum</name>
    <dbReference type="NCBI Taxonomy" id="2838553"/>
    <lineage>
        <taxon>Bacteria</taxon>
        <taxon>Bacillati</taxon>
        <taxon>Bacillota</taxon>
        <taxon>Clostridia</taxon>
        <taxon>Lachnospirales</taxon>
        <taxon>Lachnospiraceae</taxon>
        <taxon>Eisenbergiella</taxon>
    </lineage>
</organism>
<keyword evidence="1" id="KW-1133">Transmembrane helix</keyword>
<dbReference type="Proteomes" id="UP000886858">
    <property type="component" value="Unassembled WGS sequence"/>
</dbReference>
<accession>A0A9D2L0B2</accession>